<evidence type="ECO:0000256" key="11">
    <source>
        <dbReference type="ARBA" id="ARBA00031071"/>
    </source>
</evidence>
<evidence type="ECO:0000256" key="9">
    <source>
        <dbReference type="ARBA" id="ARBA00025620"/>
    </source>
</evidence>
<evidence type="ECO:0000256" key="4">
    <source>
        <dbReference type="ARBA" id="ARBA00022692"/>
    </source>
</evidence>
<protein>
    <recommendedName>
        <fullName evidence="3">Translocon-associated protein subunit alpha</fullName>
    </recommendedName>
    <alternativeName>
        <fullName evidence="11">Signal sequence receptor subunit alpha</fullName>
    </alternativeName>
</protein>
<keyword evidence="5 14" id="KW-0732">Signal</keyword>
<dbReference type="GO" id="GO:0005789">
    <property type="term" value="C:endoplasmic reticulum membrane"/>
    <property type="evidence" value="ECO:0007669"/>
    <property type="project" value="UniProtKB-SubCell"/>
</dbReference>
<comment type="subunit">
    <text evidence="10">Heterotetramer of TRAP-alpha, TRAP-beta, TRAP-delta and TRAP-gamma. Interacts with palmitoylated calnexin (CALX), the interaction is required for efficient folding of glycosylated proteins.</text>
</comment>
<feature type="compositionally biased region" description="Basic residues" evidence="12">
    <location>
        <begin position="285"/>
        <end position="300"/>
    </location>
</feature>
<evidence type="ECO:0000256" key="12">
    <source>
        <dbReference type="SAM" id="MobiDB-lite"/>
    </source>
</evidence>
<name>A0AAD9NPN2_RIDPI</name>
<feature type="region of interest" description="Disordered" evidence="12">
    <location>
        <begin position="269"/>
        <end position="308"/>
    </location>
</feature>
<keyword evidence="4 13" id="KW-0812">Transmembrane</keyword>
<dbReference type="EMBL" id="JAODUO010000690">
    <property type="protein sequence ID" value="KAK2176036.1"/>
    <property type="molecule type" value="Genomic_DNA"/>
</dbReference>
<dbReference type="Proteomes" id="UP001209878">
    <property type="component" value="Unassembled WGS sequence"/>
</dbReference>
<accession>A0AAD9NPN2</accession>
<evidence type="ECO:0000313" key="15">
    <source>
        <dbReference type="EMBL" id="KAK2176036.1"/>
    </source>
</evidence>
<feature type="chain" id="PRO_5041935575" description="Translocon-associated protein subunit alpha" evidence="14">
    <location>
        <begin position="22"/>
        <end position="308"/>
    </location>
</feature>
<comment type="subcellular location">
    <subcellularLocation>
        <location evidence="1">Endoplasmic reticulum membrane</location>
        <topology evidence="1">Single-pass type I membrane protein</topology>
    </subcellularLocation>
</comment>
<evidence type="ECO:0000256" key="1">
    <source>
        <dbReference type="ARBA" id="ARBA00004115"/>
    </source>
</evidence>
<dbReference type="PANTHER" id="PTHR12924">
    <property type="entry name" value="TRANSLOCON-ASSOCIATED PROTEIN, ALPHA SUBUNIT"/>
    <property type="match status" value="1"/>
</dbReference>
<keyword evidence="8 13" id="KW-0472">Membrane</keyword>
<evidence type="ECO:0000256" key="13">
    <source>
        <dbReference type="SAM" id="Phobius"/>
    </source>
</evidence>
<evidence type="ECO:0000256" key="6">
    <source>
        <dbReference type="ARBA" id="ARBA00022824"/>
    </source>
</evidence>
<comment type="similarity">
    <text evidence="2">Belongs to the TRAP-alpha family.</text>
</comment>
<evidence type="ECO:0000313" key="16">
    <source>
        <dbReference type="Proteomes" id="UP001209878"/>
    </source>
</evidence>
<feature type="transmembrane region" description="Helical" evidence="13">
    <location>
        <begin position="222"/>
        <end position="243"/>
    </location>
</feature>
<evidence type="ECO:0000256" key="10">
    <source>
        <dbReference type="ARBA" id="ARBA00025854"/>
    </source>
</evidence>
<dbReference type="Pfam" id="PF03896">
    <property type="entry name" value="TRAP_alpha"/>
    <property type="match status" value="1"/>
</dbReference>
<comment type="function">
    <text evidence="9">TRAP proteins are part of a complex whose function is to bind calcium to the ER membrane and thereby regulate the retention of ER resident proteins. May be involved in the recycling of the translocation apparatus after completion of the translocation process or may function as a membrane-bound chaperone facilitating folding of translocated proteins.</text>
</comment>
<feature type="compositionally biased region" description="Acidic residues" evidence="12">
    <location>
        <begin position="75"/>
        <end position="86"/>
    </location>
</feature>
<feature type="region of interest" description="Disordered" evidence="12">
    <location>
        <begin position="29"/>
        <end position="92"/>
    </location>
</feature>
<keyword evidence="7 13" id="KW-1133">Transmembrane helix</keyword>
<evidence type="ECO:0000256" key="3">
    <source>
        <dbReference type="ARBA" id="ARBA00020280"/>
    </source>
</evidence>
<comment type="caution">
    <text evidence="15">The sequence shown here is derived from an EMBL/GenBank/DDBJ whole genome shotgun (WGS) entry which is preliminary data.</text>
</comment>
<organism evidence="15 16">
    <name type="scientific">Ridgeia piscesae</name>
    <name type="common">Tubeworm</name>
    <dbReference type="NCBI Taxonomy" id="27915"/>
    <lineage>
        <taxon>Eukaryota</taxon>
        <taxon>Metazoa</taxon>
        <taxon>Spiralia</taxon>
        <taxon>Lophotrochozoa</taxon>
        <taxon>Annelida</taxon>
        <taxon>Polychaeta</taxon>
        <taxon>Sedentaria</taxon>
        <taxon>Canalipalpata</taxon>
        <taxon>Sabellida</taxon>
        <taxon>Siboglinidae</taxon>
        <taxon>Ridgeia</taxon>
    </lineage>
</organism>
<keyword evidence="6" id="KW-0256">Endoplasmic reticulum</keyword>
<proteinExistence type="inferred from homology"/>
<sequence length="308" mass="34380">MARFLGRFILILLLVLPSVIMLAGNGGGSSALASAQDSDDTVEDLADGEDDTEATVESDEPTVEGTGDESTVAETDMEKEEEDEENEPLKASPEANTYLLFTEPADMSFKAGRMVKLLMGFSNNGEKDFIVESMEASFRYPQDYSFFIQNFTGARYNRLVEPSRQATFEYGFTPSDTFSSRPFGLTINVNYKDTDGKQFQDAVFNETINIVEPDDGFDGETFFLYVFLAAAVVLMLVGAQQLFNTFGKKHMPKKSKPVVELGTQNKNDVDYDWLPKDTINNMNKSPRRSPRQSPRQRRTNRGMGSGEE</sequence>
<dbReference type="AlphaFoldDB" id="A0AAD9NPN2"/>
<dbReference type="InterPro" id="IPR005595">
    <property type="entry name" value="TRAP_alpha"/>
</dbReference>
<gene>
    <name evidence="15" type="ORF">NP493_689g01037</name>
</gene>
<evidence type="ECO:0000256" key="14">
    <source>
        <dbReference type="SAM" id="SignalP"/>
    </source>
</evidence>
<dbReference type="PANTHER" id="PTHR12924:SF0">
    <property type="entry name" value="TRANSLOCON-ASSOCIATED PROTEIN SUBUNIT ALPHA"/>
    <property type="match status" value="1"/>
</dbReference>
<feature type="signal peptide" evidence="14">
    <location>
        <begin position="1"/>
        <end position="21"/>
    </location>
</feature>
<evidence type="ECO:0000256" key="2">
    <source>
        <dbReference type="ARBA" id="ARBA00006776"/>
    </source>
</evidence>
<evidence type="ECO:0000256" key="8">
    <source>
        <dbReference type="ARBA" id="ARBA00023136"/>
    </source>
</evidence>
<evidence type="ECO:0000256" key="7">
    <source>
        <dbReference type="ARBA" id="ARBA00022989"/>
    </source>
</evidence>
<keyword evidence="16" id="KW-1185">Reference proteome</keyword>
<evidence type="ECO:0000256" key="5">
    <source>
        <dbReference type="ARBA" id="ARBA00022729"/>
    </source>
</evidence>
<feature type="compositionally biased region" description="Acidic residues" evidence="12">
    <location>
        <begin position="37"/>
        <end position="62"/>
    </location>
</feature>
<reference evidence="15" key="1">
    <citation type="journal article" date="2023" name="Mol. Biol. Evol.">
        <title>Third-Generation Sequencing Reveals the Adaptive Role of the Epigenome in Three Deep-Sea Polychaetes.</title>
        <authorList>
            <person name="Perez M."/>
            <person name="Aroh O."/>
            <person name="Sun Y."/>
            <person name="Lan Y."/>
            <person name="Juniper S.K."/>
            <person name="Young C.R."/>
            <person name="Angers B."/>
            <person name="Qian P.Y."/>
        </authorList>
    </citation>
    <scope>NUCLEOTIDE SEQUENCE</scope>
    <source>
        <strain evidence="15">R07B-5</strain>
    </source>
</reference>